<dbReference type="Proteomes" id="UP001280121">
    <property type="component" value="Unassembled WGS sequence"/>
</dbReference>
<evidence type="ECO:0000256" key="1">
    <source>
        <dbReference type="SAM" id="MobiDB-lite"/>
    </source>
</evidence>
<dbReference type="EMBL" id="JANJYI010000004">
    <property type="protein sequence ID" value="KAK2653669.1"/>
    <property type="molecule type" value="Genomic_DNA"/>
</dbReference>
<feature type="region of interest" description="Disordered" evidence="1">
    <location>
        <begin position="189"/>
        <end position="209"/>
    </location>
</feature>
<sequence>MLILKEIIEALQRGLSLENVGSVRLDMLWLDMELKVLQVLCVLSTQFQFFSLCNLSPGTGINEKLDQIPYDNSQLKDYLPAHPSVKKRAQLMAQAKVMEEALAIYRNKIRTSLRSGGDLKIQDRRVLEQGRNLAEAAELFSQELEGAQTVRTAVSGICRSSKVSNRSFSKMQRKPTIFALEPYRQVKRDGGGQVKQEADEQNPSAYFQI</sequence>
<organism evidence="2 3">
    <name type="scientific">Dipteronia dyeriana</name>
    <dbReference type="NCBI Taxonomy" id="168575"/>
    <lineage>
        <taxon>Eukaryota</taxon>
        <taxon>Viridiplantae</taxon>
        <taxon>Streptophyta</taxon>
        <taxon>Embryophyta</taxon>
        <taxon>Tracheophyta</taxon>
        <taxon>Spermatophyta</taxon>
        <taxon>Magnoliopsida</taxon>
        <taxon>eudicotyledons</taxon>
        <taxon>Gunneridae</taxon>
        <taxon>Pentapetalae</taxon>
        <taxon>rosids</taxon>
        <taxon>malvids</taxon>
        <taxon>Sapindales</taxon>
        <taxon>Sapindaceae</taxon>
        <taxon>Hippocastanoideae</taxon>
        <taxon>Acereae</taxon>
        <taxon>Dipteronia</taxon>
    </lineage>
</organism>
<protein>
    <submittedName>
        <fullName evidence="2">Uncharacterized protein</fullName>
    </submittedName>
</protein>
<gene>
    <name evidence="2" type="ORF">Ddye_013525</name>
</gene>
<accession>A0AAD9X6J2</accession>
<keyword evidence="3" id="KW-1185">Reference proteome</keyword>
<evidence type="ECO:0000313" key="2">
    <source>
        <dbReference type="EMBL" id="KAK2653669.1"/>
    </source>
</evidence>
<name>A0AAD9X6J2_9ROSI</name>
<dbReference type="AlphaFoldDB" id="A0AAD9X6J2"/>
<reference evidence="2" key="1">
    <citation type="journal article" date="2023" name="Plant J.">
        <title>Genome sequences and population genomics provide insights into the demographic history, inbreeding, and mutation load of two 'living fossil' tree species of Dipteronia.</title>
        <authorList>
            <person name="Feng Y."/>
            <person name="Comes H.P."/>
            <person name="Chen J."/>
            <person name="Zhu S."/>
            <person name="Lu R."/>
            <person name="Zhang X."/>
            <person name="Li P."/>
            <person name="Qiu J."/>
            <person name="Olsen K.M."/>
            <person name="Qiu Y."/>
        </authorList>
    </citation>
    <scope>NUCLEOTIDE SEQUENCE</scope>
    <source>
        <strain evidence="2">KIB01</strain>
    </source>
</reference>
<comment type="caution">
    <text evidence="2">The sequence shown here is derived from an EMBL/GenBank/DDBJ whole genome shotgun (WGS) entry which is preliminary data.</text>
</comment>
<proteinExistence type="predicted"/>
<evidence type="ECO:0000313" key="3">
    <source>
        <dbReference type="Proteomes" id="UP001280121"/>
    </source>
</evidence>